<feature type="non-terminal residue" evidence="1">
    <location>
        <position position="1"/>
    </location>
</feature>
<sequence>TSFGSLQYDSEIERTARANRKAVRLAKEAARQAECEQIASEEEVHIEMAEAHPQPPIPPRRTLG</sequence>
<dbReference type="AlphaFoldDB" id="A0A392RNF2"/>
<reference evidence="1 2" key="1">
    <citation type="journal article" date="2018" name="Front. Plant Sci.">
        <title>Red Clover (Trifolium pratense) and Zigzag Clover (T. medium) - A Picture of Genomic Similarities and Differences.</title>
        <authorList>
            <person name="Dluhosova J."/>
            <person name="Istvanek J."/>
            <person name="Nedelnik J."/>
            <person name="Repkova J."/>
        </authorList>
    </citation>
    <scope>NUCLEOTIDE SEQUENCE [LARGE SCALE GENOMIC DNA]</scope>
    <source>
        <strain evidence="2">cv. 10/8</strain>
        <tissue evidence="1">Leaf</tissue>
    </source>
</reference>
<proteinExistence type="predicted"/>
<feature type="non-terminal residue" evidence="1">
    <location>
        <position position="64"/>
    </location>
</feature>
<comment type="caution">
    <text evidence="1">The sequence shown here is derived from an EMBL/GenBank/DDBJ whole genome shotgun (WGS) entry which is preliminary data.</text>
</comment>
<name>A0A392RNF2_9FABA</name>
<dbReference type="EMBL" id="LXQA010248829">
    <property type="protein sequence ID" value="MCI37829.1"/>
    <property type="molecule type" value="Genomic_DNA"/>
</dbReference>
<keyword evidence="2" id="KW-1185">Reference proteome</keyword>
<protein>
    <submittedName>
        <fullName evidence="1">Uncharacterized protein</fullName>
    </submittedName>
</protein>
<dbReference type="Proteomes" id="UP000265520">
    <property type="component" value="Unassembled WGS sequence"/>
</dbReference>
<evidence type="ECO:0000313" key="1">
    <source>
        <dbReference type="EMBL" id="MCI37829.1"/>
    </source>
</evidence>
<accession>A0A392RNF2</accession>
<organism evidence="1 2">
    <name type="scientific">Trifolium medium</name>
    <dbReference type="NCBI Taxonomy" id="97028"/>
    <lineage>
        <taxon>Eukaryota</taxon>
        <taxon>Viridiplantae</taxon>
        <taxon>Streptophyta</taxon>
        <taxon>Embryophyta</taxon>
        <taxon>Tracheophyta</taxon>
        <taxon>Spermatophyta</taxon>
        <taxon>Magnoliopsida</taxon>
        <taxon>eudicotyledons</taxon>
        <taxon>Gunneridae</taxon>
        <taxon>Pentapetalae</taxon>
        <taxon>rosids</taxon>
        <taxon>fabids</taxon>
        <taxon>Fabales</taxon>
        <taxon>Fabaceae</taxon>
        <taxon>Papilionoideae</taxon>
        <taxon>50 kb inversion clade</taxon>
        <taxon>NPAAA clade</taxon>
        <taxon>Hologalegina</taxon>
        <taxon>IRL clade</taxon>
        <taxon>Trifolieae</taxon>
        <taxon>Trifolium</taxon>
    </lineage>
</organism>
<evidence type="ECO:0000313" key="2">
    <source>
        <dbReference type="Proteomes" id="UP000265520"/>
    </source>
</evidence>